<evidence type="ECO:0000313" key="1">
    <source>
        <dbReference type="EMBL" id="EWC64553.1"/>
    </source>
</evidence>
<organism evidence="1 2">
    <name type="scientific">Actinokineospora spheciospongiae</name>
    <dbReference type="NCBI Taxonomy" id="909613"/>
    <lineage>
        <taxon>Bacteria</taxon>
        <taxon>Bacillati</taxon>
        <taxon>Actinomycetota</taxon>
        <taxon>Actinomycetes</taxon>
        <taxon>Pseudonocardiales</taxon>
        <taxon>Pseudonocardiaceae</taxon>
        <taxon>Actinokineospora</taxon>
    </lineage>
</organism>
<keyword evidence="2" id="KW-1185">Reference proteome</keyword>
<name>W7IW40_9PSEU</name>
<evidence type="ECO:0000313" key="2">
    <source>
        <dbReference type="Proteomes" id="UP000019277"/>
    </source>
</evidence>
<comment type="caution">
    <text evidence="1">The sequence shown here is derived from an EMBL/GenBank/DDBJ whole genome shotgun (WGS) entry which is preliminary data.</text>
</comment>
<dbReference type="AlphaFoldDB" id="W7IW40"/>
<protein>
    <submittedName>
        <fullName evidence="1">Uncharacterized protein</fullName>
    </submittedName>
</protein>
<dbReference type="Proteomes" id="UP000019277">
    <property type="component" value="Unassembled WGS sequence"/>
</dbReference>
<dbReference type="EMBL" id="AYXG01000004">
    <property type="protein sequence ID" value="EWC64553.1"/>
    <property type="molecule type" value="Genomic_DNA"/>
</dbReference>
<sequence>MGMSKNKKQRTLAGKIRSALTSTISVAQATTSLIWAVRRLASEVALTASVAAVLVTLI</sequence>
<accession>W7IW40</accession>
<reference evidence="1 2" key="1">
    <citation type="journal article" date="2014" name="Genome Announc.">
        <title>Draft Genome Sequence of the Antitrypanosomally Active Sponge-Associated Bacterium Actinokineospora sp. Strain EG49.</title>
        <authorList>
            <person name="Harjes J."/>
            <person name="Ryu T."/>
            <person name="Abdelmohsen U.R."/>
            <person name="Moitinho-Silva L."/>
            <person name="Horn H."/>
            <person name="Ravasi T."/>
            <person name="Hentschel U."/>
        </authorList>
    </citation>
    <scope>NUCLEOTIDE SEQUENCE [LARGE SCALE GENOMIC DNA]</scope>
    <source>
        <strain evidence="1 2">EG49</strain>
    </source>
</reference>
<gene>
    <name evidence="1" type="ORF">UO65_0160</name>
</gene>
<proteinExistence type="predicted"/>